<dbReference type="REBASE" id="384582">
    <property type="entry name" value="S.Bmy100916ORF804P"/>
</dbReference>
<dbReference type="GO" id="GO:0003677">
    <property type="term" value="F:DNA binding"/>
    <property type="evidence" value="ECO:0007669"/>
    <property type="project" value="UniProtKB-KW"/>
</dbReference>
<comment type="caution">
    <text evidence="6">The sequence shown here is derived from an EMBL/GenBank/DDBJ whole genome shotgun (WGS) entry which is preliminary data.</text>
</comment>
<dbReference type="InterPro" id="IPR000055">
    <property type="entry name" value="Restrct_endonuc_typeI_TRD"/>
</dbReference>
<evidence type="ECO:0000256" key="1">
    <source>
        <dbReference type="ARBA" id="ARBA00010923"/>
    </source>
</evidence>
<feature type="domain" description="Type I restriction modification DNA specificity" evidence="5">
    <location>
        <begin position="265"/>
        <end position="363"/>
    </location>
</feature>
<dbReference type="GO" id="GO:0004519">
    <property type="term" value="F:endonuclease activity"/>
    <property type="evidence" value="ECO:0007669"/>
    <property type="project" value="UniProtKB-KW"/>
</dbReference>
<keyword evidence="6" id="KW-0255">Endonuclease</keyword>
<gene>
    <name evidence="6" type="ORF">BMYO_0803</name>
</gene>
<reference evidence="6 7" key="1">
    <citation type="journal article" date="2017" name="BMC Genomics">
        <title>Comparative genomic and phylogenomic analyses of the Bifidobacteriaceae family.</title>
        <authorList>
            <person name="Lugli G.A."/>
            <person name="Milani C."/>
            <person name="Turroni F."/>
            <person name="Duranti S."/>
            <person name="Mancabelli L."/>
            <person name="Mangifesta M."/>
            <person name="Ferrario C."/>
            <person name="Modesto M."/>
            <person name="Mattarelli P."/>
            <person name="Jiri K."/>
            <person name="van Sinderen D."/>
            <person name="Ventura M."/>
        </authorList>
    </citation>
    <scope>NUCLEOTIDE SEQUENCE [LARGE SCALE GENOMIC DNA]</scope>
    <source>
        <strain evidence="6 7">DSM 100196</strain>
    </source>
</reference>
<keyword evidence="7" id="KW-1185">Reference proteome</keyword>
<dbReference type="EMBL" id="MWWW01000008">
    <property type="protein sequence ID" value="OZG60342.1"/>
    <property type="molecule type" value="Genomic_DNA"/>
</dbReference>
<organism evidence="6 7">
    <name type="scientific">Bifidobacterium myosotis</name>
    <dbReference type="NCBI Taxonomy" id="1630166"/>
    <lineage>
        <taxon>Bacteria</taxon>
        <taxon>Bacillati</taxon>
        <taxon>Actinomycetota</taxon>
        <taxon>Actinomycetes</taxon>
        <taxon>Bifidobacteriales</taxon>
        <taxon>Bifidobacteriaceae</taxon>
        <taxon>Bifidobacterium</taxon>
    </lineage>
</organism>
<dbReference type="Pfam" id="PF01420">
    <property type="entry name" value="Methylase_S"/>
    <property type="match status" value="1"/>
</dbReference>
<keyword evidence="3" id="KW-0238">DNA-binding</keyword>
<dbReference type="SUPFAM" id="SSF116734">
    <property type="entry name" value="DNA methylase specificity domain"/>
    <property type="match status" value="2"/>
</dbReference>
<comment type="similarity">
    <text evidence="1">Belongs to the type-I restriction system S methylase family.</text>
</comment>
<evidence type="ECO:0000313" key="7">
    <source>
        <dbReference type="Proteomes" id="UP000216871"/>
    </source>
</evidence>
<keyword evidence="6" id="KW-0540">Nuclease</keyword>
<keyword evidence="2" id="KW-0680">Restriction system</keyword>
<keyword evidence="6" id="KW-0378">Hydrolase</keyword>
<dbReference type="PANTHER" id="PTHR43140:SF1">
    <property type="entry name" value="TYPE I RESTRICTION ENZYME ECOKI SPECIFICITY SUBUNIT"/>
    <property type="match status" value="1"/>
</dbReference>
<dbReference type="GO" id="GO:0009307">
    <property type="term" value="P:DNA restriction-modification system"/>
    <property type="evidence" value="ECO:0007669"/>
    <property type="project" value="UniProtKB-KW"/>
</dbReference>
<comment type="subunit">
    <text evidence="4">The methyltransferase is composed of M and S polypeptides.</text>
</comment>
<evidence type="ECO:0000313" key="6">
    <source>
        <dbReference type="EMBL" id="OZG60342.1"/>
    </source>
</evidence>
<evidence type="ECO:0000256" key="3">
    <source>
        <dbReference type="ARBA" id="ARBA00023125"/>
    </source>
</evidence>
<evidence type="ECO:0000259" key="5">
    <source>
        <dbReference type="Pfam" id="PF01420"/>
    </source>
</evidence>
<accession>A0A261FMC6</accession>
<proteinExistence type="inferred from homology"/>
<sequence length="379" mass="43959">MALHKYRLGELITLIERRNSSGEYGLDDVRGVNNLKEMIRTKADVSARDLTKFQIVKPNEFFFNHRTSRNGSKFSITYNYDEVSRIVTEDYVLFDVSRDDALDSVWLYLYFCRSEFDRYVIQNSWGSSTEFYNWEDLCDVEIELPSLDVQRKYVAVYEAMLKDQQAYECGLDDLKTSYEVALKAICKSAKYERIGSYIEKVDVRNSDNSFVANKVMGLSINKTLIPTKANLRGVSLSNYKIISKYDLVYVPVTSRNGEKISIALNDRDESFITSSINTVFRVKTDSIQQLLPEYLMLFFNRSEFDRYARFNSWGSARETFDWSSMLDVTIPLPSLQVQQSIVNLYKAYTLRSEINERLKSQLKDICPVLIKGSIEEASR</sequence>
<protein>
    <submittedName>
        <fullName evidence="6">Type I restriction endonuclease subunit S</fullName>
    </submittedName>
</protein>
<dbReference type="InterPro" id="IPR051212">
    <property type="entry name" value="Type-I_RE_S_subunit"/>
</dbReference>
<dbReference type="PANTHER" id="PTHR43140">
    <property type="entry name" value="TYPE-1 RESTRICTION ENZYME ECOKI SPECIFICITY PROTEIN"/>
    <property type="match status" value="1"/>
</dbReference>
<dbReference type="AlphaFoldDB" id="A0A261FMC6"/>
<evidence type="ECO:0000256" key="4">
    <source>
        <dbReference type="ARBA" id="ARBA00038652"/>
    </source>
</evidence>
<dbReference type="Proteomes" id="UP000216871">
    <property type="component" value="Unassembled WGS sequence"/>
</dbReference>
<name>A0A261FMC6_9BIFI</name>
<dbReference type="Gene3D" id="3.90.220.20">
    <property type="entry name" value="DNA methylase specificity domains"/>
    <property type="match status" value="2"/>
</dbReference>
<dbReference type="OrthoDB" id="398435at2"/>
<dbReference type="InterPro" id="IPR044946">
    <property type="entry name" value="Restrct_endonuc_typeI_TRD_sf"/>
</dbReference>
<dbReference type="RefSeq" id="WP_094667287.1">
    <property type="nucleotide sequence ID" value="NZ_MWWW01000008.1"/>
</dbReference>
<evidence type="ECO:0000256" key="2">
    <source>
        <dbReference type="ARBA" id="ARBA00022747"/>
    </source>
</evidence>